<evidence type="ECO:0000313" key="3">
    <source>
        <dbReference type="Proteomes" id="UP000223913"/>
    </source>
</evidence>
<comment type="caution">
    <text evidence="2">The sequence shown here is derived from an EMBL/GenBank/DDBJ whole genome shotgun (WGS) entry which is preliminary data.</text>
</comment>
<gene>
    <name evidence="2" type="ORF">CRP01_07465</name>
</gene>
<evidence type="ECO:0000256" key="1">
    <source>
        <dbReference type="SAM" id="SignalP"/>
    </source>
</evidence>
<sequence>MKHYHFLSLLLLFTSLFSACEKEATVDLPLESEWYVTAGLAGETESFPNTFDCETEDQDNIILYKTYRHPDAASPHSDVLFIPAASADGTLKLGIFVQDRELWKADFPLELHQGTGRGLFMTYTYHPEPGRVLEWISQGSSRFQIDEWTEDGWISGSFSGYFQPREGAEGWVRLSDGRFSVQVQSIDYTDE</sequence>
<dbReference type="AlphaFoldDB" id="A0A2D0NEX4"/>
<proteinExistence type="predicted"/>
<dbReference type="Proteomes" id="UP000223913">
    <property type="component" value="Unassembled WGS sequence"/>
</dbReference>
<dbReference type="PROSITE" id="PS51257">
    <property type="entry name" value="PROKAR_LIPOPROTEIN"/>
    <property type="match status" value="1"/>
</dbReference>
<accession>A0A2D0NEX4</accession>
<evidence type="ECO:0000313" key="2">
    <source>
        <dbReference type="EMBL" id="PHN07061.1"/>
    </source>
</evidence>
<keyword evidence="3" id="KW-1185">Reference proteome</keyword>
<feature type="chain" id="PRO_5012248844" evidence="1">
    <location>
        <begin position="20"/>
        <end position="191"/>
    </location>
</feature>
<name>A0A2D0NEX4_FLAN2</name>
<organism evidence="2 3">
    <name type="scientific">Flavilitoribacter nigricans (strain ATCC 23147 / DSM 23189 / NBRC 102662 / NCIMB 1420 / SS-2)</name>
    <name type="common">Lewinella nigricans</name>
    <dbReference type="NCBI Taxonomy" id="1122177"/>
    <lineage>
        <taxon>Bacteria</taxon>
        <taxon>Pseudomonadati</taxon>
        <taxon>Bacteroidota</taxon>
        <taxon>Saprospiria</taxon>
        <taxon>Saprospirales</taxon>
        <taxon>Lewinellaceae</taxon>
        <taxon>Flavilitoribacter</taxon>
    </lineage>
</organism>
<protein>
    <submittedName>
        <fullName evidence="2">Uncharacterized protein</fullName>
    </submittedName>
</protein>
<feature type="signal peptide" evidence="1">
    <location>
        <begin position="1"/>
        <end position="19"/>
    </location>
</feature>
<reference evidence="2 3" key="1">
    <citation type="submission" date="2017-10" db="EMBL/GenBank/DDBJ databases">
        <title>The draft genome sequence of Lewinella nigricans NBRC 102662.</title>
        <authorList>
            <person name="Wang K."/>
        </authorList>
    </citation>
    <scope>NUCLEOTIDE SEQUENCE [LARGE SCALE GENOMIC DNA]</scope>
    <source>
        <strain evidence="2 3">NBRC 102662</strain>
    </source>
</reference>
<dbReference type="RefSeq" id="WP_099149397.1">
    <property type="nucleotide sequence ID" value="NZ_PDUD01000011.1"/>
</dbReference>
<dbReference type="EMBL" id="PDUD01000011">
    <property type="protein sequence ID" value="PHN07061.1"/>
    <property type="molecule type" value="Genomic_DNA"/>
</dbReference>
<keyword evidence="1" id="KW-0732">Signal</keyword>